<dbReference type="PROSITE" id="PS51257">
    <property type="entry name" value="PROKAR_LIPOPROTEIN"/>
    <property type="match status" value="1"/>
</dbReference>
<dbReference type="InterPro" id="IPR008962">
    <property type="entry name" value="PapD-like_sf"/>
</dbReference>
<dbReference type="InterPro" id="IPR016147">
    <property type="entry name" value="Pili_assmbl_chaperone_N"/>
</dbReference>
<dbReference type="EMBL" id="AHPN01000001">
    <property type="protein sequence ID" value="EIK63111.1"/>
    <property type="molecule type" value="Genomic_DNA"/>
</dbReference>
<evidence type="ECO:0000256" key="3">
    <source>
        <dbReference type="ARBA" id="ARBA00022558"/>
    </source>
</evidence>
<feature type="chain" id="PRO_5003692089" evidence="9">
    <location>
        <begin position="33"/>
        <end position="253"/>
    </location>
</feature>
<evidence type="ECO:0000256" key="9">
    <source>
        <dbReference type="SAM" id="SignalP"/>
    </source>
</evidence>
<dbReference type="GO" id="GO:0071555">
    <property type="term" value="P:cell wall organization"/>
    <property type="evidence" value="ECO:0007669"/>
    <property type="project" value="InterPro"/>
</dbReference>
<evidence type="ECO:0000256" key="5">
    <source>
        <dbReference type="ARBA" id="ARBA00022764"/>
    </source>
</evidence>
<sequence>MLLGGKCMRVQGDWCRYAVLMAALFGCSQAMSSVVITGTRVVYPAGKKEVTVKVNNEGTKPVLVQSWIDQGDLASTPTNSSAPFVISPPVSRIDPSKGQSLRLMFTGAPLAADKESVFWLNVLEIPAKVSGGEEQNMLQMAFRSRIKVFYRPENLPGTPASAIEAVQWKLVHQGTGYALQAINPTAFHVSLTDLVLITGDQKALSEAGMIAPGETRLFFLPDVKSAPASGAEVEYNAINDYGAQVLTRKRLKP</sequence>
<dbReference type="SUPFAM" id="SSF49584">
    <property type="entry name" value="Periplasmic chaperone C-domain"/>
    <property type="match status" value="1"/>
</dbReference>
<dbReference type="PROSITE" id="PS00635">
    <property type="entry name" value="PILI_CHAPERONE"/>
    <property type="match status" value="1"/>
</dbReference>
<evidence type="ECO:0000256" key="6">
    <source>
        <dbReference type="ARBA" id="ARBA00023186"/>
    </source>
</evidence>
<evidence type="ECO:0000256" key="1">
    <source>
        <dbReference type="ARBA" id="ARBA00004418"/>
    </source>
</evidence>
<evidence type="ECO:0000259" key="11">
    <source>
        <dbReference type="Pfam" id="PF02753"/>
    </source>
</evidence>
<dbReference type="PANTHER" id="PTHR30251">
    <property type="entry name" value="PILUS ASSEMBLY CHAPERONE"/>
    <property type="match status" value="1"/>
</dbReference>
<comment type="caution">
    <text evidence="12">The sequence shown here is derived from an EMBL/GenBank/DDBJ whole genome shotgun (WGS) entry which is preliminary data.</text>
</comment>
<dbReference type="InterPro" id="IPR050643">
    <property type="entry name" value="Periplasmic_pilus_chap"/>
</dbReference>
<dbReference type="FunFam" id="2.60.40.10:FF:000458">
    <property type="entry name" value="Molecular chaperone FimC"/>
    <property type="match status" value="1"/>
</dbReference>
<dbReference type="InterPro" id="IPR013783">
    <property type="entry name" value="Ig-like_fold"/>
</dbReference>
<dbReference type="SUPFAM" id="SSF49354">
    <property type="entry name" value="PapD-like"/>
    <property type="match status" value="1"/>
</dbReference>
<organism evidence="12 13">
    <name type="scientific">Pseudomonas lactis</name>
    <dbReference type="NCBI Taxonomy" id="1615674"/>
    <lineage>
        <taxon>Bacteria</taxon>
        <taxon>Pseudomonadati</taxon>
        <taxon>Pseudomonadota</taxon>
        <taxon>Gammaproteobacteria</taxon>
        <taxon>Pseudomonadales</taxon>
        <taxon>Pseudomonadaceae</taxon>
        <taxon>Pseudomonas</taxon>
    </lineage>
</organism>
<dbReference type="InterPro" id="IPR001829">
    <property type="entry name" value="Pili_assmbl_chaperone_bac"/>
</dbReference>
<evidence type="ECO:0000256" key="4">
    <source>
        <dbReference type="ARBA" id="ARBA00022729"/>
    </source>
</evidence>
<keyword evidence="4 9" id="KW-0732">Signal</keyword>
<accession>I4KEH1</accession>
<dbReference type="InterPro" id="IPR016148">
    <property type="entry name" value="Pili_assmbl_chaperone_C"/>
</dbReference>
<evidence type="ECO:0000256" key="7">
    <source>
        <dbReference type="ARBA" id="ARBA00023319"/>
    </source>
</evidence>
<evidence type="ECO:0000256" key="2">
    <source>
        <dbReference type="ARBA" id="ARBA00007399"/>
    </source>
</evidence>
<dbReference type="GO" id="GO:0030288">
    <property type="term" value="C:outer membrane-bounded periplasmic space"/>
    <property type="evidence" value="ECO:0007669"/>
    <property type="project" value="InterPro"/>
</dbReference>
<keyword evidence="3" id="KW-1029">Fimbrium biogenesis</keyword>
<evidence type="ECO:0000313" key="12">
    <source>
        <dbReference type="EMBL" id="EIK63111.1"/>
    </source>
</evidence>
<proteinExistence type="inferred from homology"/>
<reference evidence="12 13" key="1">
    <citation type="journal article" date="2012" name="PLoS Genet.">
        <title>Comparative Genomics of Plant-Associated Pseudomonas spp.: Insights into Diversity and Inheritance of Traits Involved in Multitrophic Interactions.</title>
        <authorList>
            <person name="Loper J.E."/>
            <person name="Hassan K.A."/>
            <person name="Mavrodi D.V."/>
            <person name="Davis E.W.II."/>
            <person name="Lim C.K."/>
            <person name="Shaffer B.T."/>
            <person name="Elbourne L.D."/>
            <person name="Stockwell V.O."/>
            <person name="Hartney S.L."/>
            <person name="Breakwell K."/>
            <person name="Henkels M.D."/>
            <person name="Tetu S.G."/>
            <person name="Rangel L.I."/>
            <person name="Kidarsa T.A."/>
            <person name="Wilson N.L."/>
            <person name="van de Mortel J.E."/>
            <person name="Song C."/>
            <person name="Blumhagen R."/>
            <person name="Radune D."/>
            <person name="Hostetler J.B."/>
            <person name="Brinkac L.M."/>
            <person name="Durkin A.S."/>
            <person name="Kluepfel D.A."/>
            <person name="Wechter W.P."/>
            <person name="Anderson A.J."/>
            <person name="Kim Y.C."/>
            <person name="Pierson L.S.III."/>
            <person name="Pierson E.A."/>
            <person name="Lindow S.E."/>
            <person name="Kobayashi D.Y."/>
            <person name="Raaijmakers J.M."/>
            <person name="Weller D.M."/>
            <person name="Thomashow L.S."/>
            <person name="Allen A.E."/>
            <person name="Paulsen I.T."/>
        </authorList>
    </citation>
    <scope>NUCLEOTIDE SEQUENCE [LARGE SCALE GENOMIC DNA]</scope>
    <source>
        <strain evidence="12 13">SS101</strain>
    </source>
</reference>
<comment type="similarity">
    <text evidence="2 8">Belongs to the periplasmic pilus chaperone family.</text>
</comment>
<dbReference type="PRINTS" id="PR00969">
    <property type="entry name" value="CHAPERONPILI"/>
</dbReference>
<keyword evidence="5" id="KW-0574">Periplasm</keyword>
<dbReference type="Pfam" id="PF02753">
    <property type="entry name" value="PapD_C"/>
    <property type="match status" value="1"/>
</dbReference>
<gene>
    <name evidence="12" type="ORF">PflSS101_1476</name>
</gene>
<comment type="subcellular location">
    <subcellularLocation>
        <location evidence="1 8">Periplasm</location>
    </subcellularLocation>
</comment>
<feature type="domain" description="Pili assembly chaperone N-terminal" evidence="10">
    <location>
        <begin position="33"/>
        <end position="155"/>
    </location>
</feature>
<name>I4KEH1_9PSED</name>
<dbReference type="Proteomes" id="UP000003213">
    <property type="component" value="Chromosome"/>
</dbReference>
<feature type="domain" description="Pili assembly chaperone C-terminal" evidence="11">
    <location>
        <begin position="183"/>
        <end position="245"/>
    </location>
</feature>
<evidence type="ECO:0000259" key="10">
    <source>
        <dbReference type="Pfam" id="PF00345"/>
    </source>
</evidence>
<dbReference type="InterPro" id="IPR036316">
    <property type="entry name" value="Pili_assmbl_chap_C_dom_sf"/>
</dbReference>
<dbReference type="InterPro" id="IPR018046">
    <property type="entry name" value="Pili_assmbl_chaperone_CS"/>
</dbReference>
<dbReference type="HOGENOM" id="CLU_070768_0_2_6"/>
<evidence type="ECO:0000256" key="8">
    <source>
        <dbReference type="RuleBase" id="RU003918"/>
    </source>
</evidence>
<keyword evidence="6 8" id="KW-0143">Chaperone</keyword>
<dbReference type="AlphaFoldDB" id="I4KEH1"/>
<feature type="signal peptide" evidence="9">
    <location>
        <begin position="1"/>
        <end position="32"/>
    </location>
</feature>
<dbReference type="PANTHER" id="PTHR30251:SF2">
    <property type="entry name" value="FIMBRIAL CHAPERONE YADV-RELATED"/>
    <property type="match status" value="1"/>
</dbReference>
<keyword evidence="7" id="KW-0393">Immunoglobulin domain</keyword>
<dbReference type="Gene3D" id="2.60.40.10">
    <property type="entry name" value="Immunoglobulins"/>
    <property type="match status" value="2"/>
</dbReference>
<protein>
    <submittedName>
        <fullName evidence="12">Uncharacterized protein</fullName>
    </submittedName>
</protein>
<evidence type="ECO:0000313" key="13">
    <source>
        <dbReference type="Proteomes" id="UP000003213"/>
    </source>
</evidence>
<dbReference type="Pfam" id="PF00345">
    <property type="entry name" value="PapD_N"/>
    <property type="match status" value="1"/>
</dbReference>